<dbReference type="CDD" id="cd02612">
    <property type="entry name" value="HAD_PGPPase"/>
    <property type="match status" value="1"/>
</dbReference>
<dbReference type="AlphaFoldDB" id="A0A1H8PZ52"/>
<dbReference type="PANTHER" id="PTHR43344:SF13">
    <property type="entry name" value="PHOSPHATASE RV3661-RELATED"/>
    <property type="match status" value="1"/>
</dbReference>
<dbReference type="InterPro" id="IPR050582">
    <property type="entry name" value="HAD-like_SerB"/>
</dbReference>
<dbReference type="SUPFAM" id="SSF56784">
    <property type="entry name" value="HAD-like"/>
    <property type="match status" value="1"/>
</dbReference>
<dbReference type="InterPro" id="IPR006385">
    <property type="entry name" value="HAD_hydro_SerB1"/>
</dbReference>
<keyword evidence="1" id="KW-0479">Metal-binding</keyword>
<name>A0A1H8PZ52_9GAMM</name>
<evidence type="ECO:0000256" key="3">
    <source>
        <dbReference type="ARBA" id="ARBA00022842"/>
    </source>
</evidence>
<proteinExistence type="predicted"/>
<protein>
    <submittedName>
        <fullName evidence="4">HAD-superfamily subfamily IB hydrolase, TIGR01490</fullName>
    </submittedName>
</protein>
<keyword evidence="5" id="KW-1185">Reference proteome</keyword>
<evidence type="ECO:0000313" key="4">
    <source>
        <dbReference type="EMBL" id="SEO47235.1"/>
    </source>
</evidence>
<dbReference type="NCBIfam" id="TIGR01490">
    <property type="entry name" value="HAD-SF-IB-hyp1"/>
    <property type="match status" value="1"/>
</dbReference>
<dbReference type="STRING" id="406100.SAMN04488052_101249"/>
<keyword evidence="2 4" id="KW-0378">Hydrolase</keyword>
<keyword evidence="3" id="KW-0460">Magnesium</keyword>
<evidence type="ECO:0000313" key="5">
    <source>
        <dbReference type="Proteomes" id="UP000199657"/>
    </source>
</evidence>
<organism evidence="4 5">
    <name type="scientific">Aquisalimonas asiatica</name>
    <dbReference type="NCBI Taxonomy" id="406100"/>
    <lineage>
        <taxon>Bacteria</taxon>
        <taxon>Pseudomonadati</taxon>
        <taxon>Pseudomonadota</taxon>
        <taxon>Gammaproteobacteria</taxon>
        <taxon>Chromatiales</taxon>
        <taxon>Ectothiorhodospiraceae</taxon>
        <taxon>Aquisalimonas</taxon>
    </lineage>
</organism>
<dbReference type="RefSeq" id="WP_091639225.1">
    <property type="nucleotide sequence ID" value="NZ_FOEG01000001.1"/>
</dbReference>
<reference evidence="4 5" key="1">
    <citation type="submission" date="2016-10" db="EMBL/GenBank/DDBJ databases">
        <authorList>
            <person name="de Groot N.N."/>
        </authorList>
    </citation>
    <scope>NUCLEOTIDE SEQUENCE [LARGE SCALE GENOMIC DNA]</scope>
    <source>
        <strain evidence="4 5">CGMCC 1.6291</strain>
    </source>
</reference>
<dbReference type="Proteomes" id="UP000199657">
    <property type="component" value="Unassembled WGS sequence"/>
</dbReference>
<evidence type="ECO:0000256" key="1">
    <source>
        <dbReference type="ARBA" id="ARBA00022723"/>
    </source>
</evidence>
<dbReference type="OrthoDB" id="9784466at2"/>
<dbReference type="GO" id="GO:0046872">
    <property type="term" value="F:metal ion binding"/>
    <property type="evidence" value="ECO:0007669"/>
    <property type="project" value="UniProtKB-KW"/>
</dbReference>
<accession>A0A1H8PZ52</accession>
<dbReference type="EMBL" id="FOEG01000001">
    <property type="protein sequence ID" value="SEO47235.1"/>
    <property type="molecule type" value="Genomic_DNA"/>
</dbReference>
<dbReference type="Gene3D" id="3.40.50.1000">
    <property type="entry name" value="HAD superfamily/HAD-like"/>
    <property type="match status" value="1"/>
</dbReference>
<dbReference type="NCBIfam" id="TIGR01488">
    <property type="entry name" value="HAD-SF-IB"/>
    <property type="match status" value="1"/>
</dbReference>
<gene>
    <name evidence="4" type="ORF">SAMN04488052_101249</name>
</gene>
<evidence type="ECO:0000256" key="2">
    <source>
        <dbReference type="ARBA" id="ARBA00022801"/>
    </source>
</evidence>
<dbReference type="InterPro" id="IPR036412">
    <property type="entry name" value="HAD-like_sf"/>
</dbReference>
<dbReference type="Gene3D" id="1.20.1440.100">
    <property type="entry name" value="SG protein - dephosphorylation function"/>
    <property type="match status" value="1"/>
</dbReference>
<dbReference type="GO" id="GO:0016787">
    <property type="term" value="F:hydrolase activity"/>
    <property type="evidence" value="ECO:0007669"/>
    <property type="project" value="UniProtKB-KW"/>
</dbReference>
<dbReference type="InterPro" id="IPR023214">
    <property type="entry name" value="HAD_sf"/>
</dbReference>
<sequence>MSLALFDLDNTLLVGDSDYEWNRFLIDQGALDPGRFREINDDFMAAYEDGTLDMEAFCRVIFEALSDYPLTVLEAWRERFVQDRIQDKVAPRAPDLLAQHRAHGDDLVMVTATNDFVVRPIADLLGIDTVLATRPEVVANHFTGALVGPACFREGKIWHVERYLEAQGRDSREAAANAVFYSDSHNDLPLMEWVSTPVAVDPDSRLRDCARERGWQVLSLRDQEPLAFRG</sequence>
<dbReference type="Pfam" id="PF12710">
    <property type="entry name" value="HAD"/>
    <property type="match status" value="1"/>
</dbReference>
<dbReference type="PANTHER" id="PTHR43344">
    <property type="entry name" value="PHOSPHOSERINE PHOSPHATASE"/>
    <property type="match status" value="1"/>
</dbReference>